<keyword evidence="1" id="KW-0472">Membrane</keyword>
<keyword evidence="3" id="KW-1185">Reference proteome</keyword>
<feature type="transmembrane region" description="Helical" evidence="1">
    <location>
        <begin position="46"/>
        <end position="68"/>
    </location>
</feature>
<name>A0ABW4J4D4_9LACO</name>
<dbReference type="InterPro" id="IPR049731">
    <property type="entry name" value="LVIS_2131-like"/>
</dbReference>
<protein>
    <submittedName>
        <fullName evidence="2">LVIS_2131 family protein</fullName>
    </submittedName>
</protein>
<sequence>MSSWNIIGIVAWVIVLVWVIFIVMNIRKRHLKMIIKDHKRFTWQNLILDIVEVAVFVVITLGMTYVTFFRLPDLKDNNEVKITYNYKPLVLQTNGVQGYFVKVQNGNGKRPIQYYTYWTQGARYEISSKHAGIVTASDPLATPGGSLPWPKAKVKKVDQEMQHAFVAHLSAKYQPNFLNGLGLRVGHHAYSYFLIRVPSDTFVDTTND</sequence>
<keyword evidence="1" id="KW-0812">Transmembrane</keyword>
<keyword evidence="1" id="KW-1133">Transmembrane helix</keyword>
<dbReference type="RefSeq" id="WP_125714553.1">
    <property type="nucleotide sequence ID" value="NZ_JBHTOP010000001.1"/>
</dbReference>
<evidence type="ECO:0000313" key="2">
    <source>
        <dbReference type="EMBL" id="MFD1670491.1"/>
    </source>
</evidence>
<reference evidence="3" key="1">
    <citation type="journal article" date="2019" name="Int. J. Syst. Evol. Microbiol.">
        <title>The Global Catalogue of Microorganisms (GCM) 10K type strain sequencing project: providing services to taxonomists for standard genome sequencing and annotation.</title>
        <authorList>
            <consortium name="The Broad Institute Genomics Platform"/>
            <consortium name="The Broad Institute Genome Sequencing Center for Infectious Disease"/>
            <person name="Wu L."/>
            <person name="Ma J."/>
        </authorList>
    </citation>
    <scope>NUCLEOTIDE SEQUENCE [LARGE SCALE GENOMIC DNA]</scope>
    <source>
        <strain evidence="3">CCM 8896</strain>
    </source>
</reference>
<accession>A0ABW4J4D4</accession>
<dbReference type="Proteomes" id="UP001597267">
    <property type="component" value="Unassembled WGS sequence"/>
</dbReference>
<gene>
    <name evidence="2" type="ORF">ACFQ5M_00100</name>
</gene>
<evidence type="ECO:0000313" key="3">
    <source>
        <dbReference type="Proteomes" id="UP001597267"/>
    </source>
</evidence>
<evidence type="ECO:0000256" key="1">
    <source>
        <dbReference type="SAM" id="Phobius"/>
    </source>
</evidence>
<dbReference type="NCBIfam" id="NF040508">
    <property type="entry name" value="LVIS_2131_fam"/>
    <property type="match status" value="1"/>
</dbReference>
<feature type="transmembrane region" description="Helical" evidence="1">
    <location>
        <begin position="6"/>
        <end position="26"/>
    </location>
</feature>
<organism evidence="2 3">
    <name type="scientific">Agrilactobacillus yilanensis</name>
    <dbReference type="NCBI Taxonomy" id="2485997"/>
    <lineage>
        <taxon>Bacteria</taxon>
        <taxon>Bacillati</taxon>
        <taxon>Bacillota</taxon>
        <taxon>Bacilli</taxon>
        <taxon>Lactobacillales</taxon>
        <taxon>Lactobacillaceae</taxon>
        <taxon>Agrilactobacillus</taxon>
    </lineage>
</organism>
<proteinExistence type="predicted"/>
<comment type="caution">
    <text evidence="2">The sequence shown here is derived from an EMBL/GenBank/DDBJ whole genome shotgun (WGS) entry which is preliminary data.</text>
</comment>
<dbReference type="EMBL" id="JBHTOP010000001">
    <property type="protein sequence ID" value="MFD1670491.1"/>
    <property type="molecule type" value="Genomic_DNA"/>
</dbReference>